<keyword evidence="7 9" id="KW-0472">Membrane</keyword>
<keyword evidence="4" id="KW-0256">Endoplasmic reticulum</keyword>
<feature type="transmembrane region" description="Helical" evidence="9">
    <location>
        <begin position="73"/>
        <end position="92"/>
    </location>
</feature>
<organism evidence="10 11">
    <name type="scientific">Polypedilum vanderplanki</name>
    <name type="common">Sleeping chironomid midge</name>
    <dbReference type="NCBI Taxonomy" id="319348"/>
    <lineage>
        <taxon>Eukaryota</taxon>
        <taxon>Metazoa</taxon>
        <taxon>Ecdysozoa</taxon>
        <taxon>Arthropoda</taxon>
        <taxon>Hexapoda</taxon>
        <taxon>Insecta</taxon>
        <taxon>Pterygota</taxon>
        <taxon>Neoptera</taxon>
        <taxon>Endopterygota</taxon>
        <taxon>Diptera</taxon>
        <taxon>Nematocera</taxon>
        <taxon>Chironomoidea</taxon>
        <taxon>Chironomidae</taxon>
        <taxon>Chironominae</taxon>
        <taxon>Polypedilum</taxon>
        <taxon>Polypedilum</taxon>
    </lineage>
</organism>
<evidence type="ECO:0000256" key="8">
    <source>
        <dbReference type="SAM" id="MobiDB-lite"/>
    </source>
</evidence>
<evidence type="ECO:0000313" key="11">
    <source>
        <dbReference type="Proteomes" id="UP001107558"/>
    </source>
</evidence>
<feature type="transmembrane region" description="Helical" evidence="9">
    <location>
        <begin position="112"/>
        <end position="134"/>
    </location>
</feature>
<dbReference type="Proteomes" id="UP001107558">
    <property type="component" value="Chromosome 4"/>
</dbReference>
<reference evidence="10" key="1">
    <citation type="submission" date="2021-03" db="EMBL/GenBank/DDBJ databases">
        <title>Chromosome level genome of the anhydrobiotic midge Polypedilum vanderplanki.</title>
        <authorList>
            <person name="Yoshida Y."/>
            <person name="Kikawada T."/>
            <person name="Gusev O."/>
        </authorList>
    </citation>
    <scope>NUCLEOTIDE SEQUENCE</scope>
    <source>
        <strain evidence="10">NIAS01</strain>
        <tissue evidence="10">Whole body or cell culture</tissue>
    </source>
</reference>
<evidence type="ECO:0000256" key="5">
    <source>
        <dbReference type="ARBA" id="ARBA00022989"/>
    </source>
</evidence>
<evidence type="ECO:0000256" key="3">
    <source>
        <dbReference type="ARBA" id="ARBA00022801"/>
    </source>
</evidence>
<protein>
    <submittedName>
        <fullName evidence="10">Uncharacterized protein</fullName>
    </submittedName>
</protein>
<evidence type="ECO:0000256" key="7">
    <source>
        <dbReference type="ARBA" id="ARBA00023136"/>
    </source>
</evidence>
<evidence type="ECO:0000256" key="1">
    <source>
        <dbReference type="ARBA" id="ARBA00004477"/>
    </source>
</evidence>
<evidence type="ECO:0000256" key="4">
    <source>
        <dbReference type="ARBA" id="ARBA00022824"/>
    </source>
</evidence>
<dbReference type="GO" id="GO:0034389">
    <property type="term" value="P:lipid droplet organization"/>
    <property type="evidence" value="ECO:0007669"/>
    <property type="project" value="InterPro"/>
</dbReference>
<evidence type="ECO:0000256" key="6">
    <source>
        <dbReference type="ARBA" id="ARBA00023098"/>
    </source>
</evidence>
<dbReference type="HAMAP" id="MF_03230">
    <property type="entry name" value="FITM2"/>
    <property type="match status" value="1"/>
</dbReference>
<dbReference type="AlphaFoldDB" id="A0A9J6BBP4"/>
<feature type="transmembrane region" description="Helical" evidence="9">
    <location>
        <begin position="298"/>
        <end position="315"/>
    </location>
</feature>
<dbReference type="GO" id="GO:0005789">
    <property type="term" value="C:endoplasmic reticulum membrane"/>
    <property type="evidence" value="ECO:0007669"/>
    <property type="project" value="UniProtKB-SubCell"/>
</dbReference>
<evidence type="ECO:0000256" key="9">
    <source>
        <dbReference type="SAM" id="Phobius"/>
    </source>
</evidence>
<dbReference type="OrthoDB" id="5579088at2759"/>
<gene>
    <name evidence="10" type="ORF">PVAND_014967</name>
</gene>
<feature type="transmembrane region" description="Helical" evidence="9">
    <location>
        <begin position="265"/>
        <end position="292"/>
    </location>
</feature>
<dbReference type="PANTHER" id="PTHR23129">
    <property type="entry name" value="ACYL-COENZYME A DIPHOSPHATASE FITM2"/>
    <property type="match status" value="1"/>
</dbReference>
<dbReference type="EMBL" id="JADBJN010000004">
    <property type="protein sequence ID" value="KAG5666963.1"/>
    <property type="molecule type" value="Genomic_DNA"/>
</dbReference>
<dbReference type="GO" id="GO:0008654">
    <property type="term" value="P:phospholipid biosynthetic process"/>
    <property type="evidence" value="ECO:0007669"/>
    <property type="project" value="TreeGrafter"/>
</dbReference>
<evidence type="ECO:0000256" key="2">
    <source>
        <dbReference type="ARBA" id="ARBA00022692"/>
    </source>
</evidence>
<keyword evidence="6" id="KW-0443">Lipid metabolism</keyword>
<accession>A0A9J6BBP4</accession>
<dbReference type="GO" id="GO:0010945">
    <property type="term" value="F:coenzyme A diphosphatase activity"/>
    <property type="evidence" value="ECO:0007669"/>
    <property type="project" value="InterPro"/>
</dbReference>
<evidence type="ECO:0000313" key="10">
    <source>
        <dbReference type="EMBL" id="KAG5666963.1"/>
    </source>
</evidence>
<dbReference type="PANTHER" id="PTHR23129:SF0">
    <property type="entry name" value="ACYL-COENZYME A DIPHOSPHATASE FITM2"/>
    <property type="match status" value="1"/>
</dbReference>
<dbReference type="Pfam" id="PF10261">
    <property type="entry name" value="FIT"/>
    <property type="match status" value="1"/>
</dbReference>
<keyword evidence="2 9" id="KW-0812">Transmembrane</keyword>
<comment type="subcellular location">
    <subcellularLocation>
        <location evidence="1">Endoplasmic reticulum membrane</location>
        <topology evidence="1">Multi-pass membrane protein</topology>
    </subcellularLocation>
</comment>
<dbReference type="InterPro" id="IPR019388">
    <property type="entry name" value="FIT"/>
</dbReference>
<sequence length="409" mass="47208">MSGRRKSAANVGTSLGAGRRPSSMNFNIKNETLRTESRGTKPTSNPTSIKEVLTIAVLHFCKKTVFFDTRLKVALYLLALFFVSLIGDFVPFPKSYFSRSDNLFNVFFVKIGWFWTLIFSVPFLFFTSSTLTFGDRDRVLKHHLPRLAIATFFWYSWTSLFNIIENSYGRCNNKIYFTKRTCLNYGAYWKGFDISGHVFILIYSSLVLIEECKPIISWENIKEHLKIEEHSRRVQDPNPSSNVLKNLENKELTVLKTMYDKYTPLIRLLFVAMTLLQILWDIMLVCTMLYYHRMVEKVSAGIIAIVTWYFTYRFWYPSKQLWPEAVGTCNFKYQQKPASTLTNVNLARRASLLAAAKPTTSSPKVTTDIPKFMGNPIYKTAAQRNDLNVEMPTAGQGKYDFQPPPPKFL</sequence>
<keyword evidence="11" id="KW-1185">Reference proteome</keyword>
<keyword evidence="3" id="KW-0378">Hydrolase</keyword>
<dbReference type="InterPro" id="IPR046401">
    <property type="entry name" value="FITM1/2"/>
</dbReference>
<keyword evidence="5 9" id="KW-1133">Transmembrane helix</keyword>
<comment type="caution">
    <text evidence="10">The sequence shown here is derived from an EMBL/GenBank/DDBJ whole genome shotgun (WGS) entry which is preliminary data.</text>
</comment>
<proteinExistence type="inferred from homology"/>
<name>A0A9J6BBP4_POLVA</name>
<feature type="region of interest" description="Disordered" evidence="8">
    <location>
        <begin position="1"/>
        <end position="25"/>
    </location>
</feature>
<dbReference type="GO" id="GO:0019915">
    <property type="term" value="P:lipid storage"/>
    <property type="evidence" value="ECO:0007669"/>
    <property type="project" value="InterPro"/>
</dbReference>